<sequence length="456" mass="53402">MDFLLEQLREKFESPDLLFVNGGYLRYQVRQTTVQVAISKTRTADIFEEFVLKSALDLSPSPTTDEIADMLGIDPMLVRQTIDKLTSSKNLNINSDDSTLKVEPLTQKIFAEKLSILYPQNPKNIYVIEDFLSENILITKKPLSSIFLGSDELDNFCDQSNNSDERENFQSSIQDFFGEDEQIFVTGFQEIESKKIYRAIGLLIFKDLNCHQHLIKYFILPDNYSQIKDSTEIENDIKNLKNLDKIDINSLLSHDFNHHDEIEVDEPSLNEPIRVYIGLPRHLANKILWVDRRYRTNPLSHIPGGSDVVVEYHNGQVLGYDWIKKPWVYIRTFFAGLIEYVDDEFESLDEIIQLQMTKSKISRVYARKYKNEEERADTDFQEVWNSQTANEMPWTSLKRFAYQSSKQYYRHLNLPSDSQPASLLDYYGYEPEYEDPIDKAERLWGIPDPRLVEDWY</sequence>
<comment type="caution">
    <text evidence="1">The sequence shown here is derived from an EMBL/GenBank/DDBJ whole genome shotgun (WGS) entry which is preliminary data.</text>
</comment>
<reference evidence="1 2" key="1">
    <citation type="journal article" date="2019" name="J Genomics">
        <title>The Draft Genome of a Hydrogen-producing Cyanobacterium, Arthrospira platensis NIES-46.</title>
        <authorList>
            <person name="Suzuki S."/>
            <person name="Yamaguchi H."/>
            <person name="Kawachi M."/>
        </authorList>
    </citation>
    <scope>NUCLEOTIDE SEQUENCE [LARGE SCALE GENOMIC DNA]</scope>
    <source>
        <strain evidence="1 2">NIES-46</strain>
    </source>
</reference>
<dbReference type="Proteomes" id="UP000326169">
    <property type="component" value="Unassembled WGS sequence"/>
</dbReference>
<evidence type="ECO:0000313" key="2">
    <source>
        <dbReference type="Proteomes" id="UP000326169"/>
    </source>
</evidence>
<keyword evidence="2" id="KW-1185">Reference proteome</keyword>
<proteinExistence type="predicted"/>
<accession>A0A5M3T5G7</accession>
<organism evidence="1 2">
    <name type="scientific">Limnospira platensis NIES-46</name>
    <dbReference type="NCBI Taxonomy" id="1236695"/>
    <lineage>
        <taxon>Bacteria</taxon>
        <taxon>Bacillati</taxon>
        <taxon>Cyanobacteriota</taxon>
        <taxon>Cyanophyceae</taxon>
        <taxon>Oscillatoriophycideae</taxon>
        <taxon>Oscillatoriales</taxon>
        <taxon>Sirenicapillariaceae</taxon>
        <taxon>Limnospira</taxon>
    </lineage>
</organism>
<dbReference type="EMBL" id="BIMW01000104">
    <property type="protein sequence ID" value="GCE94724.1"/>
    <property type="molecule type" value="Genomic_DNA"/>
</dbReference>
<evidence type="ECO:0000313" key="1">
    <source>
        <dbReference type="EMBL" id="GCE94724.1"/>
    </source>
</evidence>
<gene>
    <name evidence="1" type="ORF">NIES46_27830</name>
</gene>
<name>A0A5M3T5G7_LIMPL</name>
<protein>
    <submittedName>
        <fullName evidence="1">Uncharacterized protein</fullName>
    </submittedName>
</protein>
<dbReference type="GeneID" id="301683613"/>
<dbReference type="RefSeq" id="WP_006617894.1">
    <property type="nucleotide sequence ID" value="NZ_BIMW01000104.1"/>
</dbReference>